<dbReference type="PANTHER" id="PTHR43003:SF5">
    <property type="entry name" value="DNA-3-METHYLADENINE GLYCOSYLASE"/>
    <property type="match status" value="1"/>
</dbReference>
<dbReference type="Proteomes" id="UP000006753">
    <property type="component" value="Unassembled WGS sequence"/>
</dbReference>
<evidence type="ECO:0000256" key="4">
    <source>
        <dbReference type="SAM" id="MobiDB-lite"/>
    </source>
</evidence>
<dbReference type="eggNOG" id="KOG1918">
    <property type="taxonomic scope" value="Eukaryota"/>
</dbReference>
<evidence type="ECO:0000256" key="3">
    <source>
        <dbReference type="ARBA" id="ARBA00023204"/>
    </source>
</evidence>
<keyword evidence="3" id="KW-0234">DNA repair</keyword>
<reference evidence="6 7" key="1">
    <citation type="journal article" date="2012" name="BMC Genomics">
        <title>Sequencing the genome of Marssonina brunnea reveals fungus-poplar co-evolution.</title>
        <authorList>
            <person name="Zhu S."/>
            <person name="Cao Y.-Z."/>
            <person name="Jiang C."/>
            <person name="Tan B.-Y."/>
            <person name="Wang Z."/>
            <person name="Feng S."/>
            <person name="Zhang L."/>
            <person name="Su X.-H."/>
            <person name="Brejova B."/>
            <person name="Vinar T."/>
            <person name="Xu M."/>
            <person name="Wang M.-X."/>
            <person name="Zhang S.-G."/>
            <person name="Huang M.-R."/>
            <person name="Wu R."/>
            <person name="Zhou Y."/>
        </authorList>
    </citation>
    <scope>NUCLEOTIDE SEQUENCE [LARGE SCALE GENOMIC DNA]</scope>
    <source>
        <strain evidence="6 7">MB_m1</strain>
    </source>
</reference>
<evidence type="ECO:0000313" key="7">
    <source>
        <dbReference type="Proteomes" id="UP000006753"/>
    </source>
</evidence>
<dbReference type="OMA" id="CIRTAGL"/>
<evidence type="ECO:0000313" key="6">
    <source>
        <dbReference type="EMBL" id="EKD16624.1"/>
    </source>
</evidence>
<proteinExistence type="inferred from homology"/>
<dbReference type="HOGENOM" id="CLU_000445_72_0_1"/>
<dbReference type="InterPro" id="IPR011257">
    <property type="entry name" value="DNA_glycosylase"/>
</dbReference>
<dbReference type="Gene3D" id="1.10.1670.40">
    <property type="match status" value="1"/>
</dbReference>
<dbReference type="GO" id="GO:0043916">
    <property type="term" value="F:DNA-7-methylguanine glycosylase activity"/>
    <property type="evidence" value="ECO:0007669"/>
    <property type="project" value="TreeGrafter"/>
</dbReference>
<name>K1XVB2_MARBU</name>
<dbReference type="InterPro" id="IPR003265">
    <property type="entry name" value="HhH-GPD_domain"/>
</dbReference>
<evidence type="ECO:0000256" key="1">
    <source>
        <dbReference type="ARBA" id="ARBA00010817"/>
    </source>
</evidence>
<gene>
    <name evidence="6" type="ORF">MBM_05093</name>
</gene>
<dbReference type="KEGG" id="mbe:MBM_05093"/>
<dbReference type="Pfam" id="PF00730">
    <property type="entry name" value="HhH-GPD"/>
    <property type="match status" value="1"/>
</dbReference>
<evidence type="ECO:0000256" key="2">
    <source>
        <dbReference type="ARBA" id="ARBA00022763"/>
    </source>
</evidence>
<dbReference type="InterPro" id="IPR051912">
    <property type="entry name" value="Alkylbase_DNA_Glycosylase/TA"/>
</dbReference>
<dbReference type="CDD" id="cd00056">
    <property type="entry name" value="ENDO3c"/>
    <property type="match status" value="1"/>
</dbReference>
<dbReference type="STRING" id="1072389.K1XVB2"/>
<comment type="similarity">
    <text evidence="1">Belongs to the alkylbase DNA glycosidase AlkA family.</text>
</comment>
<feature type="compositionally biased region" description="Basic and acidic residues" evidence="4">
    <location>
        <begin position="16"/>
        <end position="27"/>
    </location>
</feature>
<dbReference type="GO" id="GO:0008725">
    <property type="term" value="F:DNA-3-methyladenine glycosylase activity"/>
    <property type="evidence" value="ECO:0007669"/>
    <property type="project" value="TreeGrafter"/>
</dbReference>
<dbReference type="AlphaFoldDB" id="K1XVB2"/>
<accession>K1XVB2</accession>
<organism evidence="6 7">
    <name type="scientific">Marssonina brunnea f. sp. multigermtubi (strain MB_m1)</name>
    <name type="common">Marssonina leaf spot fungus</name>
    <dbReference type="NCBI Taxonomy" id="1072389"/>
    <lineage>
        <taxon>Eukaryota</taxon>
        <taxon>Fungi</taxon>
        <taxon>Dikarya</taxon>
        <taxon>Ascomycota</taxon>
        <taxon>Pezizomycotina</taxon>
        <taxon>Leotiomycetes</taxon>
        <taxon>Helotiales</taxon>
        <taxon>Drepanopezizaceae</taxon>
        <taxon>Drepanopeziza</taxon>
    </lineage>
</organism>
<dbReference type="SMART" id="SM00478">
    <property type="entry name" value="ENDO3c"/>
    <property type="match status" value="1"/>
</dbReference>
<dbReference type="Gene3D" id="1.10.340.30">
    <property type="entry name" value="Hypothetical protein, domain 2"/>
    <property type="match status" value="1"/>
</dbReference>
<feature type="domain" description="HhH-GPD" evidence="5">
    <location>
        <begin position="186"/>
        <end position="350"/>
    </location>
</feature>
<feature type="region of interest" description="Disordered" evidence="4">
    <location>
        <begin position="1"/>
        <end position="61"/>
    </location>
</feature>
<dbReference type="GO" id="GO:0032993">
    <property type="term" value="C:protein-DNA complex"/>
    <property type="evidence" value="ECO:0007669"/>
    <property type="project" value="TreeGrafter"/>
</dbReference>
<dbReference type="GO" id="GO:0006307">
    <property type="term" value="P:DNA alkylation repair"/>
    <property type="evidence" value="ECO:0007669"/>
    <property type="project" value="TreeGrafter"/>
</dbReference>
<dbReference type="FunFam" id="1.10.340.30:FF:000004">
    <property type="entry name" value="DNA-3-methyladenine glycosylase II"/>
    <property type="match status" value="1"/>
</dbReference>
<dbReference type="SUPFAM" id="SSF48150">
    <property type="entry name" value="DNA-glycosylase"/>
    <property type="match status" value="1"/>
</dbReference>
<dbReference type="GO" id="GO:0032131">
    <property type="term" value="F:alkylated DNA binding"/>
    <property type="evidence" value="ECO:0007669"/>
    <property type="project" value="TreeGrafter"/>
</dbReference>
<dbReference type="PANTHER" id="PTHR43003">
    <property type="entry name" value="DNA-3-METHYLADENINE GLYCOSYLASE"/>
    <property type="match status" value="1"/>
</dbReference>
<dbReference type="GO" id="GO:0006285">
    <property type="term" value="P:base-excision repair, AP site formation"/>
    <property type="evidence" value="ECO:0007669"/>
    <property type="project" value="UniProtKB-ARBA"/>
</dbReference>
<evidence type="ECO:0000259" key="5">
    <source>
        <dbReference type="SMART" id="SM00478"/>
    </source>
</evidence>
<dbReference type="InParanoid" id="K1XVB2"/>
<dbReference type="OrthoDB" id="415889at2759"/>
<sequence length="454" mass="49065">MSTRRSARLSAASSANEKDTISDREVSPRMTTVSKKRRNSNMEALPTANGENSGPSTPKRKLAVNNVPLMTPTPSAVGLIAAPFATGRMAPPPINRLTVPNGTNATLVTPETHRVIVNHPMDQISPSKATKVTTASNCILDEAVAHLIKVEPKLKPVIEKYPCHMFSPDGLAEDIDPFMSLASGIISQQVSGAAAKSIKAKFVALFNTDQPDVSLHKFPAPSQVCSTKIEVLRTAGLSQRKAEYILGLAEKFHKGEITTSMLSTATYEEVLKELIQVRGLGKWSVEMFACFGLKRMDVFSTGDLGVQRGLAALAGKNVSKLKGSKGGKWKYMSEKEMEEMAEKFKPYRQGASVAVCPLFVALQMMSRFSCLQLSRSSGLPLLPSALLRTIVVQGGDSRSPVKVVEYGDGDASNFVPVEWDSGTLLVCWCAGVLVCWWLITGRMNCAVADFSVVL</sequence>
<protein>
    <submittedName>
        <fullName evidence="6">HhH-GPD superfamily base excision DNA repair protein</fullName>
    </submittedName>
</protein>
<dbReference type="GO" id="GO:0005634">
    <property type="term" value="C:nucleus"/>
    <property type="evidence" value="ECO:0007669"/>
    <property type="project" value="TreeGrafter"/>
</dbReference>
<dbReference type="EMBL" id="JH921438">
    <property type="protein sequence ID" value="EKD16624.1"/>
    <property type="molecule type" value="Genomic_DNA"/>
</dbReference>
<keyword evidence="7" id="KW-1185">Reference proteome</keyword>
<keyword evidence="2" id="KW-0227">DNA damage</keyword>